<organism evidence="1 3">
    <name type="scientific">Massilia horti</name>
    <dbReference type="NCBI Taxonomy" id="2562153"/>
    <lineage>
        <taxon>Bacteria</taxon>
        <taxon>Pseudomonadati</taxon>
        <taxon>Pseudomonadota</taxon>
        <taxon>Betaproteobacteria</taxon>
        <taxon>Burkholderiales</taxon>
        <taxon>Oxalobacteraceae</taxon>
        <taxon>Telluria group</taxon>
        <taxon>Massilia</taxon>
    </lineage>
</organism>
<dbReference type="InterPro" id="IPR036278">
    <property type="entry name" value="Sialidase_sf"/>
</dbReference>
<dbReference type="RefSeq" id="WP_135189493.1">
    <property type="nucleotide sequence ID" value="NZ_SPUM01000052.1"/>
</dbReference>
<evidence type="ECO:0000313" key="3">
    <source>
        <dbReference type="Proteomes" id="UP000297258"/>
    </source>
</evidence>
<reference evidence="1 3" key="1">
    <citation type="submission" date="2019-03" db="EMBL/GenBank/DDBJ databases">
        <title>Draft genome of Massilia hortus sp. nov., a novel bacterial species of the Oxalobacteraceae family.</title>
        <authorList>
            <person name="Peta V."/>
            <person name="Raths R."/>
            <person name="Bucking H."/>
        </authorList>
    </citation>
    <scope>NUCLEOTIDE SEQUENCE [LARGE SCALE GENOMIC DNA]</scope>
    <source>
        <strain evidence="1 3">ONC3</strain>
    </source>
</reference>
<evidence type="ECO:0008006" key="4">
    <source>
        <dbReference type="Google" id="ProtNLM"/>
    </source>
</evidence>
<comment type="caution">
    <text evidence="1">The sequence shown here is derived from an EMBL/GenBank/DDBJ whole genome shotgun (WGS) entry which is preliminary data.</text>
</comment>
<dbReference type="EMBL" id="SPUM01000052">
    <property type="protein sequence ID" value="TFW32620.1"/>
    <property type="molecule type" value="Genomic_DNA"/>
</dbReference>
<evidence type="ECO:0000313" key="1">
    <source>
        <dbReference type="EMBL" id="TFW32609.1"/>
    </source>
</evidence>
<dbReference type="InterPro" id="IPR015943">
    <property type="entry name" value="WD40/YVTN_repeat-like_dom_sf"/>
</dbReference>
<keyword evidence="3" id="KW-1185">Reference proteome</keyword>
<dbReference type="EMBL" id="SPUM01000052">
    <property type="protein sequence ID" value="TFW32609.1"/>
    <property type="molecule type" value="Genomic_DNA"/>
</dbReference>
<sequence>MNRNLHFLCGAAILATAISGCGGSTTEIQSPAVTSIEVLANSQRGIQSIAFNGGKAYLALSNTTTEGTAVRKTSLPLHSTSIWNDVPLGDCALGPSNEYVITRSPTLKQLGDTVWLFQQWSDWPSATPEHSLCALAPQAITFVPHDEGLRACNDIFCETLWMKDLKQVGTRLYTNAGGGHNLLVSDTKAASWRLLRGRFDSSYCSHSAFHVVGDRLLTGGECPLDVAFLEAYQLTADGMGLASQDPIAITVPELENRMVQFIESVAGTQRVFVGVEGGLLRSDDGGRTFKFVIRHPIDTKNYPYVRSFLSPAGKPNVIVVGGFDKVTAKPYLAWSADGGDKWTDLSTMLPGYGRTVNDGKTAEVTSLVQDPQGRILVTLNEEEDTKGVLMVLTLGQP</sequence>
<dbReference type="SUPFAM" id="SSF50939">
    <property type="entry name" value="Sialidases"/>
    <property type="match status" value="1"/>
</dbReference>
<dbReference type="Gene3D" id="2.130.10.10">
    <property type="entry name" value="YVTN repeat-like/Quinoprotein amine dehydrogenase"/>
    <property type="match status" value="1"/>
</dbReference>
<gene>
    <name evidence="1" type="ORF">E4O92_09295</name>
    <name evidence="2" type="ORF">E4O92_09360</name>
</gene>
<dbReference type="Proteomes" id="UP000297258">
    <property type="component" value="Unassembled WGS sequence"/>
</dbReference>
<accession>A0A4Y9T640</accession>
<dbReference type="AlphaFoldDB" id="A0A4Y9T640"/>
<dbReference type="PROSITE" id="PS51257">
    <property type="entry name" value="PROKAR_LIPOPROTEIN"/>
    <property type="match status" value="1"/>
</dbReference>
<name>A0A4Y9T640_9BURK</name>
<dbReference type="OrthoDB" id="8740658at2"/>
<protein>
    <recommendedName>
        <fullName evidence="4">Exo-alpha-sialidase</fullName>
    </recommendedName>
</protein>
<proteinExistence type="predicted"/>
<evidence type="ECO:0000313" key="2">
    <source>
        <dbReference type="EMBL" id="TFW32620.1"/>
    </source>
</evidence>